<keyword evidence="1" id="KW-0378">Hydrolase</keyword>
<protein>
    <recommendedName>
        <fullName evidence="5">Deoxycytidine triphosphate deaminase</fullName>
    </recommendedName>
</protein>
<dbReference type="AlphaFoldDB" id="A0A133V090"/>
<dbReference type="InterPro" id="IPR011962">
    <property type="entry name" value="dCTP_deaminase"/>
</dbReference>
<dbReference type="SUPFAM" id="SSF51283">
    <property type="entry name" value="dUTPase-like"/>
    <property type="match status" value="1"/>
</dbReference>
<dbReference type="GO" id="GO:0008829">
    <property type="term" value="F:dCTP deaminase activity"/>
    <property type="evidence" value="ECO:0007669"/>
    <property type="project" value="InterPro"/>
</dbReference>
<dbReference type="GO" id="GO:0006229">
    <property type="term" value="P:dUTP biosynthetic process"/>
    <property type="evidence" value="ECO:0007669"/>
    <property type="project" value="InterPro"/>
</dbReference>
<keyword evidence="2" id="KW-0546">Nucleotide metabolism</keyword>
<reference evidence="3 4" key="1">
    <citation type="journal article" date="2016" name="Sci. Rep.">
        <title>Metabolic traits of an uncultured archaeal lineage -MSBL1- from brine pools of the Red Sea.</title>
        <authorList>
            <person name="Mwirichia R."/>
            <person name="Alam I."/>
            <person name="Rashid M."/>
            <person name="Vinu M."/>
            <person name="Ba-Alawi W."/>
            <person name="Anthony Kamau A."/>
            <person name="Kamanda Ngugi D."/>
            <person name="Goker M."/>
            <person name="Klenk H.P."/>
            <person name="Bajic V."/>
            <person name="Stingl U."/>
        </authorList>
    </citation>
    <scope>NUCLEOTIDE SEQUENCE [LARGE SCALE GENOMIC DNA]</scope>
    <source>
        <strain evidence="3">SCGC-AAA261C02</strain>
    </source>
</reference>
<dbReference type="Gene3D" id="2.70.40.10">
    <property type="match status" value="1"/>
</dbReference>
<sequence length="203" mass="23325">MLLSDRDILQAMDEGSIEINPFEREQLQSNGYDVRVDSTYYELKREVDAFFPFTEEFVENAYEKKKARVKEVNVNGRKARGKFIRLPSHGFILASTIERTKTIKDITASLRCRSSLARTAISIARCAGWGDVGYGGVWTMEIVNHLKVPYYLPVGLRVGQLVFFKTKTPPENPYEGKYSGSREPALPRLYNDKDFEELIEIRE</sequence>
<dbReference type="NCBIfam" id="TIGR02274">
    <property type="entry name" value="dCTP_deam"/>
    <property type="match status" value="1"/>
</dbReference>
<dbReference type="InterPro" id="IPR033704">
    <property type="entry name" value="dUTPase_trimeric"/>
</dbReference>
<organism evidence="3 4">
    <name type="scientific">candidate division MSBL1 archaeon SCGC-AAA261C02</name>
    <dbReference type="NCBI Taxonomy" id="1698272"/>
    <lineage>
        <taxon>Archaea</taxon>
        <taxon>Methanobacteriati</taxon>
        <taxon>Methanobacteriota</taxon>
        <taxon>candidate division MSBL1</taxon>
    </lineage>
</organism>
<dbReference type="Proteomes" id="UP000070520">
    <property type="component" value="Unassembled WGS sequence"/>
</dbReference>
<dbReference type="CDD" id="cd07557">
    <property type="entry name" value="trimeric_dUTPase"/>
    <property type="match status" value="1"/>
</dbReference>
<evidence type="ECO:0000256" key="1">
    <source>
        <dbReference type="ARBA" id="ARBA00022801"/>
    </source>
</evidence>
<dbReference type="Pfam" id="PF22769">
    <property type="entry name" value="DCD"/>
    <property type="match status" value="1"/>
</dbReference>
<evidence type="ECO:0000313" key="3">
    <source>
        <dbReference type="EMBL" id="KXA99868.1"/>
    </source>
</evidence>
<evidence type="ECO:0000256" key="2">
    <source>
        <dbReference type="ARBA" id="ARBA00023080"/>
    </source>
</evidence>
<evidence type="ECO:0000313" key="4">
    <source>
        <dbReference type="Proteomes" id="UP000070520"/>
    </source>
</evidence>
<proteinExistence type="predicted"/>
<dbReference type="PANTHER" id="PTHR42680:SF3">
    <property type="entry name" value="DCTP DEAMINASE"/>
    <property type="match status" value="1"/>
</dbReference>
<comment type="caution">
    <text evidence="3">The sequence shown here is derived from an EMBL/GenBank/DDBJ whole genome shotgun (WGS) entry which is preliminary data.</text>
</comment>
<evidence type="ECO:0008006" key="5">
    <source>
        <dbReference type="Google" id="ProtNLM"/>
    </source>
</evidence>
<name>A0A133V090_9EURY</name>
<keyword evidence="4" id="KW-1185">Reference proteome</keyword>
<dbReference type="EMBL" id="LHXW01000021">
    <property type="protein sequence ID" value="KXA99868.1"/>
    <property type="molecule type" value="Genomic_DNA"/>
</dbReference>
<accession>A0A133V090</accession>
<dbReference type="InterPro" id="IPR036157">
    <property type="entry name" value="dUTPase-like_sf"/>
</dbReference>
<gene>
    <name evidence="3" type="ORF">AKJ42_02315</name>
</gene>
<dbReference type="PANTHER" id="PTHR42680">
    <property type="entry name" value="DCTP DEAMINASE"/>
    <property type="match status" value="1"/>
</dbReference>